<dbReference type="Proteomes" id="UP000195569">
    <property type="component" value="Unassembled WGS sequence"/>
</dbReference>
<reference evidence="1" key="1">
    <citation type="submission" date="2016-12" db="EMBL/GenBank/DDBJ databases">
        <authorList>
            <person name="Moulin L."/>
        </authorList>
    </citation>
    <scope>NUCLEOTIDE SEQUENCE [LARGE SCALE GENOMIC DNA]</scope>
    <source>
        <strain evidence="1">STM 7183</strain>
    </source>
</reference>
<gene>
    <name evidence="1" type="ORF">BN2476_110313</name>
</gene>
<dbReference type="AlphaFoldDB" id="A0A1N7RQT3"/>
<organism evidence="1 2">
    <name type="scientific">Paraburkholderia piptadeniae</name>
    <dbReference type="NCBI Taxonomy" id="1701573"/>
    <lineage>
        <taxon>Bacteria</taxon>
        <taxon>Pseudomonadati</taxon>
        <taxon>Pseudomonadota</taxon>
        <taxon>Betaproteobacteria</taxon>
        <taxon>Burkholderiales</taxon>
        <taxon>Burkholderiaceae</taxon>
        <taxon>Paraburkholderia</taxon>
    </lineage>
</organism>
<sequence>MTGAIAICARPLILARKKLFAEVLDAVNGDPHNSASPNDGDAKKQQLLAMFFKN</sequence>
<name>A0A1N7RQT3_9BURK</name>
<accession>A0A1N7RQT3</accession>
<evidence type="ECO:0000313" key="2">
    <source>
        <dbReference type="Proteomes" id="UP000195569"/>
    </source>
</evidence>
<keyword evidence="2" id="KW-1185">Reference proteome</keyword>
<proteinExistence type="predicted"/>
<evidence type="ECO:0000313" key="1">
    <source>
        <dbReference type="EMBL" id="SIT37453.1"/>
    </source>
</evidence>
<protein>
    <submittedName>
        <fullName evidence="1">Uncharacterized protein</fullName>
    </submittedName>
</protein>
<comment type="caution">
    <text evidence="1">The sequence shown here is derived from an EMBL/GenBank/DDBJ whole genome shotgun (WGS) entry which is preliminary data.</text>
</comment>
<dbReference type="EMBL" id="CYGY02000011">
    <property type="protein sequence ID" value="SIT37453.1"/>
    <property type="molecule type" value="Genomic_DNA"/>
</dbReference>